<evidence type="ECO:0000256" key="13">
    <source>
        <dbReference type="ARBA" id="ARBA00047899"/>
    </source>
</evidence>
<evidence type="ECO:0000256" key="14">
    <source>
        <dbReference type="ARBA" id="ARBA00048679"/>
    </source>
</evidence>
<evidence type="ECO:0000256" key="4">
    <source>
        <dbReference type="ARBA" id="ARBA00022553"/>
    </source>
</evidence>
<dbReference type="InterPro" id="IPR050205">
    <property type="entry name" value="CDPK_Ser/Thr_kinases"/>
</dbReference>
<feature type="domain" description="EF-hand" evidence="19">
    <location>
        <begin position="406"/>
        <end position="441"/>
    </location>
</feature>
<dbReference type="Pfam" id="PF13499">
    <property type="entry name" value="EF-hand_7"/>
    <property type="match status" value="2"/>
</dbReference>
<keyword evidence="4" id="KW-0597">Phosphoprotein</keyword>
<evidence type="ECO:0000256" key="7">
    <source>
        <dbReference type="ARBA" id="ARBA00022737"/>
    </source>
</evidence>
<keyword evidence="10" id="KW-0106">Calcium</keyword>
<comment type="caution">
    <text evidence="20">The sequence shown here is derived from an EMBL/GenBank/DDBJ whole genome shotgun (WGS) entry which is preliminary data.</text>
</comment>
<dbReference type="AlphaFoldDB" id="A0A8X7UIE3"/>
<sequence>MGNCCGRDTGNNNGEPTYENGVSAEASVKASRHPPASPPPATKQGPIGPVLGRPMEDIKSSYTLGKELGRGQFGVTHLCTQKATGLQFACKTIAKRKLVNKEDIEDVRREVQIMHHLTGQPNIVELKGAYEDKHSVHLVMELCAGGELFDRIIAKGHYSERAAASLLRTIVQIIHTCHSMGVIHRDLKPENFCFLTKMRTLLSRQQTLVCLFLQARRGHWCHVVYPLVRVPPFWAESENGIFNAILSGQIDFSTDPWPAISHQAKDLVRKMLNSDPKQRLTAAQVLNHPWIKEDGEAPDVPLDNAVMSRLKQFKAMNNFKKVALRVIAGCLSEEEIMGLKEMFKGMDTDDSGTITLEELRQGLAKQGTRLSEYEVQQLMEAADADGNGTIDYGEFIAATMHINRLDREEHLYSAFQHFDKDNSGYITMEELEQALREFGMNDGRDIKEIISEVDGDNDGRINYEEFVAMMRKGNPDPNPKKRREMSFK</sequence>
<dbReference type="PROSITE" id="PS00018">
    <property type="entry name" value="EF_HAND_1"/>
    <property type="match status" value="4"/>
</dbReference>
<dbReference type="OrthoDB" id="40902at2759"/>
<evidence type="ECO:0000313" key="20">
    <source>
        <dbReference type="EMBL" id="KAG2279917.1"/>
    </source>
</evidence>
<evidence type="ECO:0000256" key="15">
    <source>
        <dbReference type="PROSITE-ProRule" id="PRU10141"/>
    </source>
</evidence>
<comment type="similarity">
    <text evidence="1">Belongs to the protein kinase superfamily. CAMK Ser/Thr protein kinase family. CaMK subfamily.</text>
</comment>
<dbReference type="PANTHER" id="PTHR24349">
    <property type="entry name" value="SERINE/THREONINE-PROTEIN KINASE"/>
    <property type="match status" value="1"/>
</dbReference>
<evidence type="ECO:0000256" key="10">
    <source>
        <dbReference type="ARBA" id="ARBA00022837"/>
    </source>
</evidence>
<comment type="similarity">
    <text evidence="12">Belongs to the protein kinase superfamily. Ser/Thr protein kinase family. CDPK subfamily.</text>
</comment>
<dbReference type="SMART" id="SM00054">
    <property type="entry name" value="EFh"/>
    <property type="match status" value="4"/>
</dbReference>
<dbReference type="InterPro" id="IPR008271">
    <property type="entry name" value="Ser/Thr_kinase_AS"/>
</dbReference>
<feature type="domain" description="EF-hand" evidence="19">
    <location>
        <begin position="445"/>
        <end position="476"/>
    </location>
</feature>
<dbReference type="InterPro" id="IPR018247">
    <property type="entry name" value="EF_Hand_1_Ca_BS"/>
</dbReference>
<evidence type="ECO:0000256" key="6">
    <source>
        <dbReference type="ARBA" id="ARBA00022723"/>
    </source>
</evidence>
<dbReference type="InterPro" id="IPR017441">
    <property type="entry name" value="Protein_kinase_ATP_BS"/>
</dbReference>
<proteinExistence type="inferred from homology"/>
<evidence type="ECO:0000256" key="1">
    <source>
        <dbReference type="ARBA" id="ARBA00005354"/>
    </source>
</evidence>
<protein>
    <recommendedName>
        <fullName evidence="2">non-specific serine/threonine protein kinase</fullName>
        <ecNumber evidence="2">2.7.11.1</ecNumber>
    </recommendedName>
</protein>
<dbReference type="FunFam" id="1.10.238.10:FF:000015">
    <property type="entry name" value="Calcium-dependent protein kinase 1"/>
    <property type="match status" value="1"/>
</dbReference>
<dbReference type="PROSITE" id="PS50011">
    <property type="entry name" value="PROTEIN_KINASE_DOM"/>
    <property type="match status" value="1"/>
</dbReference>
<dbReference type="SMART" id="SM00220">
    <property type="entry name" value="S_TKc"/>
    <property type="match status" value="1"/>
</dbReference>
<dbReference type="GO" id="GO:0004674">
    <property type="term" value="F:protein serine/threonine kinase activity"/>
    <property type="evidence" value="ECO:0007669"/>
    <property type="project" value="UniProtKB-KW"/>
</dbReference>
<evidence type="ECO:0000259" key="19">
    <source>
        <dbReference type="PROSITE" id="PS50222"/>
    </source>
</evidence>
<reference evidence="20 21" key="1">
    <citation type="submission" date="2020-02" db="EMBL/GenBank/DDBJ databases">
        <authorList>
            <person name="Ma Q."/>
            <person name="Huang Y."/>
            <person name="Song X."/>
            <person name="Pei D."/>
        </authorList>
    </citation>
    <scope>NUCLEOTIDE SEQUENCE [LARGE SCALE GENOMIC DNA]</scope>
    <source>
        <strain evidence="20">Sxm20200214</strain>
        <tissue evidence="20">Leaf</tissue>
    </source>
</reference>
<evidence type="ECO:0000256" key="12">
    <source>
        <dbReference type="ARBA" id="ARBA00024334"/>
    </source>
</evidence>
<evidence type="ECO:0000256" key="11">
    <source>
        <dbReference type="ARBA" id="ARBA00022840"/>
    </source>
</evidence>
<dbReference type="PROSITE" id="PS50222">
    <property type="entry name" value="EF_HAND_2"/>
    <property type="match status" value="4"/>
</dbReference>
<comment type="catalytic activity">
    <reaction evidence="13">
        <text>L-threonyl-[protein] + ATP = O-phospho-L-threonyl-[protein] + ADP + H(+)</text>
        <dbReference type="Rhea" id="RHEA:46608"/>
        <dbReference type="Rhea" id="RHEA-COMP:11060"/>
        <dbReference type="Rhea" id="RHEA-COMP:11605"/>
        <dbReference type="ChEBI" id="CHEBI:15378"/>
        <dbReference type="ChEBI" id="CHEBI:30013"/>
        <dbReference type="ChEBI" id="CHEBI:30616"/>
        <dbReference type="ChEBI" id="CHEBI:61977"/>
        <dbReference type="ChEBI" id="CHEBI:456216"/>
        <dbReference type="EC" id="2.7.11.1"/>
    </reaction>
</comment>
<evidence type="ECO:0000256" key="8">
    <source>
        <dbReference type="ARBA" id="ARBA00022741"/>
    </source>
</evidence>
<evidence type="ECO:0000256" key="17">
    <source>
        <dbReference type="SAM" id="MobiDB-lite"/>
    </source>
</evidence>
<dbReference type="CDD" id="cd00051">
    <property type="entry name" value="EFh"/>
    <property type="match status" value="1"/>
</dbReference>
<comment type="catalytic activity">
    <reaction evidence="14">
        <text>L-seryl-[protein] + ATP = O-phospho-L-seryl-[protein] + ADP + H(+)</text>
        <dbReference type="Rhea" id="RHEA:17989"/>
        <dbReference type="Rhea" id="RHEA-COMP:9863"/>
        <dbReference type="Rhea" id="RHEA-COMP:11604"/>
        <dbReference type="ChEBI" id="CHEBI:15378"/>
        <dbReference type="ChEBI" id="CHEBI:29999"/>
        <dbReference type="ChEBI" id="CHEBI:30616"/>
        <dbReference type="ChEBI" id="CHEBI:83421"/>
        <dbReference type="ChEBI" id="CHEBI:456216"/>
        <dbReference type="EC" id="2.7.11.1"/>
    </reaction>
</comment>
<feature type="region of interest" description="Disordered" evidence="17">
    <location>
        <begin position="1"/>
        <end position="54"/>
    </location>
</feature>
<evidence type="ECO:0000313" key="21">
    <source>
        <dbReference type="Proteomes" id="UP000886595"/>
    </source>
</evidence>
<keyword evidence="7" id="KW-0677">Repeat</keyword>
<dbReference type="InterPro" id="IPR002048">
    <property type="entry name" value="EF_hand_dom"/>
</dbReference>
<name>A0A8X7UIE3_BRACI</name>
<dbReference type="Proteomes" id="UP000886595">
    <property type="component" value="Unassembled WGS sequence"/>
</dbReference>
<dbReference type="Gene3D" id="1.10.238.10">
    <property type="entry name" value="EF-hand"/>
    <property type="match status" value="1"/>
</dbReference>
<dbReference type="PROSITE" id="PS00107">
    <property type="entry name" value="PROTEIN_KINASE_ATP"/>
    <property type="match status" value="1"/>
</dbReference>
<feature type="domain" description="EF-hand" evidence="19">
    <location>
        <begin position="334"/>
        <end position="369"/>
    </location>
</feature>
<keyword evidence="5" id="KW-0808">Transferase</keyword>
<dbReference type="InterPro" id="IPR011009">
    <property type="entry name" value="Kinase-like_dom_sf"/>
</dbReference>
<feature type="binding site" evidence="15">
    <location>
        <position position="95"/>
    </location>
    <ligand>
        <name>ATP</name>
        <dbReference type="ChEBI" id="CHEBI:30616"/>
    </ligand>
</feature>
<evidence type="ECO:0000256" key="3">
    <source>
        <dbReference type="ARBA" id="ARBA00022527"/>
    </source>
</evidence>
<dbReference type="Gene3D" id="1.10.510.10">
    <property type="entry name" value="Transferase(Phosphotransferase) domain 1"/>
    <property type="match status" value="1"/>
</dbReference>
<keyword evidence="3 16" id="KW-0723">Serine/threonine-protein kinase</keyword>
<evidence type="ECO:0000259" key="18">
    <source>
        <dbReference type="PROSITE" id="PS50011"/>
    </source>
</evidence>
<keyword evidence="8 15" id="KW-0547">Nucleotide-binding</keyword>
<dbReference type="PROSITE" id="PS00108">
    <property type="entry name" value="PROTEIN_KINASE_ST"/>
    <property type="match status" value="1"/>
</dbReference>
<keyword evidence="9" id="KW-0418">Kinase</keyword>
<keyword evidence="21" id="KW-1185">Reference proteome</keyword>
<dbReference type="SUPFAM" id="SSF47473">
    <property type="entry name" value="EF-hand"/>
    <property type="match status" value="1"/>
</dbReference>
<keyword evidence="6" id="KW-0479">Metal-binding</keyword>
<dbReference type="GO" id="GO:0005509">
    <property type="term" value="F:calcium ion binding"/>
    <property type="evidence" value="ECO:0007669"/>
    <property type="project" value="InterPro"/>
</dbReference>
<feature type="domain" description="EF-hand" evidence="19">
    <location>
        <begin position="370"/>
        <end position="405"/>
    </location>
</feature>
<keyword evidence="11 15" id="KW-0067">ATP-binding</keyword>
<dbReference type="EMBL" id="JAAMPC010000011">
    <property type="protein sequence ID" value="KAG2279917.1"/>
    <property type="molecule type" value="Genomic_DNA"/>
</dbReference>
<dbReference type="InterPro" id="IPR011992">
    <property type="entry name" value="EF-hand-dom_pair"/>
</dbReference>
<dbReference type="InterPro" id="IPR000719">
    <property type="entry name" value="Prot_kinase_dom"/>
</dbReference>
<gene>
    <name evidence="20" type="ORF">Bca52824_051137</name>
</gene>
<dbReference type="GO" id="GO:0005524">
    <property type="term" value="F:ATP binding"/>
    <property type="evidence" value="ECO:0007669"/>
    <property type="project" value="UniProtKB-UniRule"/>
</dbReference>
<evidence type="ECO:0000256" key="2">
    <source>
        <dbReference type="ARBA" id="ARBA00012513"/>
    </source>
</evidence>
<accession>A0A8X7UIE3</accession>
<dbReference type="FunFam" id="3.30.200.20:FF:000004">
    <property type="entry name" value="Calcium-dependent protein kinase 1"/>
    <property type="match status" value="1"/>
</dbReference>
<dbReference type="Pfam" id="PF00069">
    <property type="entry name" value="Pkinase"/>
    <property type="match status" value="2"/>
</dbReference>
<evidence type="ECO:0000256" key="16">
    <source>
        <dbReference type="RuleBase" id="RU000304"/>
    </source>
</evidence>
<evidence type="ECO:0000256" key="9">
    <source>
        <dbReference type="ARBA" id="ARBA00022777"/>
    </source>
</evidence>
<dbReference type="Gene3D" id="3.30.200.20">
    <property type="entry name" value="Phosphorylase Kinase, domain 1"/>
    <property type="match status" value="1"/>
</dbReference>
<organism evidence="20 21">
    <name type="scientific">Brassica carinata</name>
    <name type="common">Ethiopian mustard</name>
    <name type="synonym">Abyssinian cabbage</name>
    <dbReference type="NCBI Taxonomy" id="52824"/>
    <lineage>
        <taxon>Eukaryota</taxon>
        <taxon>Viridiplantae</taxon>
        <taxon>Streptophyta</taxon>
        <taxon>Embryophyta</taxon>
        <taxon>Tracheophyta</taxon>
        <taxon>Spermatophyta</taxon>
        <taxon>Magnoliopsida</taxon>
        <taxon>eudicotyledons</taxon>
        <taxon>Gunneridae</taxon>
        <taxon>Pentapetalae</taxon>
        <taxon>rosids</taxon>
        <taxon>malvids</taxon>
        <taxon>Brassicales</taxon>
        <taxon>Brassicaceae</taxon>
        <taxon>Brassiceae</taxon>
        <taxon>Brassica</taxon>
    </lineage>
</organism>
<evidence type="ECO:0000256" key="5">
    <source>
        <dbReference type="ARBA" id="ARBA00022679"/>
    </source>
</evidence>
<dbReference type="SUPFAM" id="SSF56112">
    <property type="entry name" value="Protein kinase-like (PK-like)"/>
    <property type="match status" value="1"/>
</dbReference>
<dbReference type="EC" id="2.7.11.1" evidence="2"/>
<feature type="domain" description="Protein kinase" evidence="18">
    <location>
        <begin position="62"/>
        <end position="291"/>
    </location>
</feature>